<evidence type="ECO:0000256" key="1">
    <source>
        <dbReference type="SAM" id="Coils"/>
    </source>
</evidence>
<evidence type="ECO:0000313" key="4">
    <source>
        <dbReference type="Proteomes" id="UP000765509"/>
    </source>
</evidence>
<dbReference type="Proteomes" id="UP000765509">
    <property type="component" value="Unassembled WGS sequence"/>
</dbReference>
<keyword evidence="2" id="KW-0472">Membrane</keyword>
<keyword evidence="1" id="KW-0175">Coiled coil</keyword>
<proteinExistence type="predicted"/>
<keyword evidence="2" id="KW-1133">Transmembrane helix</keyword>
<protein>
    <submittedName>
        <fullName evidence="3">Uncharacterized protein</fullName>
    </submittedName>
</protein>
<feature type="coiled-coil region" evidence="1">
    <location>
        <begin position="822"/>
        <end position="849"/>
    </location>
</feature>
<gene>
    <name evidence="3" type="ORF">O181_069162</name>
</gene>
<keyword evidence="4" id="KW-1185">Reference proteome</keyword>
<dbReference type="AlphaFoldDB" id="A0A9Q3F0S0"/>
<evidence type="ECO:0000256" key="2">
    <source>
        <dbReference type="SAM" id="Phobius"/>
    </source>
</evidence>
<reference evidence="3" key="1">
    <citation type="submission" date="2021-03" db="EMBL/GenBank/DDBJ databases">
        <title>Draft genome sequence of rust myrtle Austropuccinia psidii MF-1, a brazilian biotype.</title>
        <authorList>
            <person name="Quecine M.C."/>
            <person name="Pachon D.M.R."/>
            <person name="Bonatelli M.L."/>
            <person name="Correr F.H."/>
            <person name="Franceschini L.M."/>
            <person name="Leite T.F."/>
            <person name="Margarido G.R.A."/>
            <person name="Almeida C.A."/>
            <person name="Ferrarezi J.A."/>
            <person name="Labate C.A."/>
        </authorList>
    </citation>
    <scope>NUCLEOTIDE SEQUENCE</scope>
    <source>
        <strain evidence="3">MF-1</strain>
    </source>
</reference>
<name>A0A9Q3F0S0_9BASI</name>
<accession>A0A9Q3F0S0</accession>
<dbReference type="EMBL" id="AVOT02035157">
    <property type="protein sequence ID" value="MBW0529447.1"/>
    <property type="molecule type" value="Genomic_DNA"/>
</dbReference>
<feature type="transmembrane region" description="Helical" evidence="2">
    <location>
        <begin position="27"/>
        <end position="45"/>
    </location>
</feature>
<keyword evidence="2" id="KW-0812">Transmembrane</keyword>
<evidence type="ECO:0000313" key="3">
    <source>
        <dbReference type="EMBL" id="MBW0529447.1"/>
    </source>
</evidence>
<comment type="caution">
    <text evidence="3">The sequence shown here is derived from an EMBL/GenBank/DDBJ whole genome shotgun (WGS) entry which is preliminary data.</text>
</comment>
<organism evidence="3 4">
    <name type="scientific">Austropuccinia psidii MF-1</name>
    <dbReference type="NCBI Taxonomy" id="1389203"/>
    <lineage>
        <taxon>Eukaryota</taxon>
        <taxon>Fungi</taxon>
        <taxon>Dikarya</taxon>
        <taxon>Basidiomycota</taxon>
        <taxon>Pucciniomycotina</taxon>
        <taxon>Pucciniomycetes</taxon>
        <taxon>Pucciniales</taxon>
        <taxon>Sphaerophragmiaceae</taxon>
        <taxon>Austropuccinia</taxon>
    </lineage>
</organism>
<dbReference type="OrthoDB" id="2497898at2759"/>
<sequence>MGTYHSFSLEILIPPIKQLRLHFPSKFFSFIFLFFVVVYLPAPFLCAITHHIGSSGQLGHDLGVGSHPPALVETTREDVLETGKTSTKMNEDSQYFRLDLDHLLPLRQELYHLKSSNFGHLEDNSEPTHTVSAREIQIKDRILEILGKKLHDLRSQDNEIGQFPLKSIKLQNDFDDLMLIHRAAILEEMKSKGKNAQVWLKDLAALPPDTPKYLSDHWSQLLAGARKDYEISSASKFHQFFVNIYRAIFKNSKWQDENFDRLISKSIQTTSDRKIALALIRARRAGFSISPAEKRLLQKITNWPFAQLTQADRQYLEFLSGKTVDMRRMEKAWELLAHFSDLSGSYEKQVITLVTEALKALKSNSKEGLPWTKEQTNIVKKLEKLKESTQLQSLVFTEQEKALLHSLSEQTKLARRRLHLEQTLEGLQMKPPKDLKSIQLLEKVQNELKGTTQTYTHEEKHLNQEYASQRNLLESKLTTYATPNELDLQQITFPKSDTDSNKRALEVSLLLGRNLTPKQMKFLARLHQAVNSPDSFKAIQVEDLSKKFESRVNSLNEMEKLRQIIQGFQGIKSEELGVELEGLRKFQKVLKRGSLTPEELDLKIKILGLYEKIIQSMTPEEKAFQNLIWQKANPQTISQEEELLFNRMKSSGILNFNEKLKVVLYAKHHPNLSMESRAHKRLIDMREMHARFTPEEEQLMKQVEYGHVSELFEPEKFNDMKRLAIEHVLIEKLSISSTAREYMLSIVGKSKHRIFEDSLNKLLRHLTTSEYQRYSELSAAKGKLPQPGGNFGSLEIMLLLSKAERRASLDMLFETSSARKVKAFLELQAAKKEAEIKRLGEAIHQRRREFDACESLVAAKMGALPV</sequence>